<keyword evidence="3" id="KW-0645">Protease</keyword>
<dbReference type="SUPFAM" id="SSF56601">
    <property type="entry name" value="beta-lactamase/transpeptidase-like"/>
    <property type="match status" value="1"/>
</dbReference>
<dbReference type="Pfam" id="PF02113">
    <property type="entry name" value="Peptidase_S13"/>
    <property type="match status" value="1"/>
</dbReference>
<dbReference type="STRING" id="1318628.MARLIPOL_13214"/>
<dbReference type="HOGENOM" id="CLU_017692_2_1_6"/>
<dbReference type="MEROPS" id="S13.003"/>
<evidence type="ECO:0000256" key="1">
    <source>
        <dbReference type="ARBA" id="ARBA00006096"/>
    </source>
</evidence>
<dbReference type="eggNOG" id="COG2027">
    <property type="taxonomic scope" value="Bacteria"/>
</dbReference>
<dbReference type="Proteomes" id="UP000016540">
    <property type="component" value="Unassembled WGS sequence"/>
</dbReference>
<evidence type="ECO:0000313" key="4">
    <source>
        <dbReference type="Proteomes" id="UP000016540"/>
    </source>
</evidence>
<gene>
    <name evidence="3" type="ORF">MARLIPOL_13214</name>
</gene>
<dbReference type="GO" id="GO:0000270">
    <property type="term" value="P:peptidoglycan metabolic process"/>
    <property type="evidence" value="ECO:0007669"/>
    <property type="project" value="TreeGrafter"/>
</dbReference>
<dbReference type="PATRIC" id="fig|1318628.3.peg.2638"/>
<dbReference type="InterPro" id="IPR012338">
    <property type="entry name" value="Beta-lactam/transpept-like"/>
</dbReference>
<dbReference type="GO" id="GO:0004185">
    <property type="term" value="F:serine-type carboxypeptidase activity"/>
    <property type="evidence" value="ECO:0007669"/>
    <property type="project" value="InterPro"/>
</dbReference>
<dbReference type="Gene3D" id="3.40.710.10">
    <property type="entry name" value="DD-peptidase/beta-lactamase superfamily"/>
    <property type="match status" value="1"/>
</dbReference>
<accession>R8AYS1</accession>
<dbReference type="PRINTS" id="PR00922">
    <property type="entry name" value="DADACBPTASE3"/>
</dbReference>
<sequence length="532" mass="58146">MSPVMFASTILRFRQPVSRCLHVLSQARGELRAQNAFTAATVSLAMACSPLVMADDGTTKSGNRTWSNQVRDYAVKSLNNEDALSMAAIPLNGPGIDQYINADALMSPGSIMKLVTTYAALEILGPTHHWNTDFYTDGQLAGNTLEGNFYVKFGGDPKLTLERLWSTLRELRGMGITTINGDLVLDGNYFEIAGGLPRFDDNGDNPYAPFLVEPSGVLTNLNLIHFQVRADERGTQAWSAPALNDVVIDNRVTATVEGPCPSRRGFTWEPVFHADQRVTVRVTGELPQGCRTTAYLSLLPHEQYTASLIRSLLSEMGISVAGDGVTGTTPDDVRLMLRTTSPDLVTMVRDINKWSSNVMARQLLLTIGAENRQEDEHDDRVAGIRMIYEWLESKGVNTAGMVIDNGAGLTRHGRISARQGAQILQHAWNSRFSADLMASMPLIAMDGTMARRLRNAGMDGLGRIKTGYLENVRSIAGYTRDESDTTWAVVGMVNTDPAWNGQAVLDRILYSLHHQPPVGTTLSQASGGSEVR</sequence>
<comment type="similarity">
    <text evidence="1">Belongs to the peptidase S13 family.</text>
</comment>
<organism evidence="3 4">
    <name type="scientific">Marinobacter lipolyticus SM19</name>
    <dbReference type="NCBI Taxonomy" id="1318628"/>
    <lineage>
        <taxon>Bacteria</taxon>
        <taxon>Pseudomonadati</taxon>
        <taxon>Pseudomonadota</taxon>
        <taxon>Gammaproteobacteria</taxon>
        <taxon>Pseudomonadales</taxon>
        <taxon>Marinobacteraceae</taxon>
        <taxon>Marinobacter</taxon>
    </lineage>
</organism>
<proteinExistence type="inferred from homology"/>
<dbReference type="GO" id="GO:0006508">
    <property type="term" value="P:proteolysis"/>
    <property type="evidence" value="ECO:0007669"/>
    <property type="project" value="InterPro"/>
</dbReference>
<keyword evidence="2" id="KW-0378">Hydrolase</keyword>
<evidence type="ECO:0000256" key="2">
    <source>
        <dbReference type="ARBA" id="ARBA00022801"/>
    </source>
</evidence>
<dbReference type="PANTHER" id="PTHR30023:SF0">
    <property type="entry name" value="PENICILLIN-SENSITIVE CARBOXYPEPTIDASE A"/>
    <property type="match status" value="1"/>
</dbReference>
<dbReference type="Gene3D" id="3.50.80.20">
    <property type="entry name" value="D-Ala-D-Ala carboxypeptidase C, peptidase S13"/>
    <property type="match status" value="1"/>
</dbReference>
<protein>
    <submittedName>
        <fullName evidence="3">D-alanyl-D-alanine carboxypeptidase/D-alanyl-D-alanine-endopeptidase</fullName>
    </submittedName>
</protein>
<name>R8AYS1_9GAMM</name>
<dbReference type="InterPro" id="IPR000667">
    <property type="entry name" value="Peptidase_S13"/>
</dbReference>
<evidence type="ECO:0000313" key="3">
    <source>
        <dbReference type="EMBL" id="EON91407.1"/>
    </source>
</evidence>
<comment type="caution">
    <text evidence="3">The sequence shown here is derived from an EMBL/GenBank/DDBJ whole genome shotgun (WGS) entry which is preliminary data.</text>
</comment>
<dbReference type="EMBL" id="ASAD01000015">
    <property type="protein sequence ID" value="EON91407.1"/>
    <property type="molecule type" value="Genomic_DNA"/>
</dbReference>
<reference evidence="3 4" key="1">
    <citation type="journal article" date="2013" name="Genome Announc.">
        <title>Draft Genome Sequence of the Moderately Halophilic Bacterium Marinobacter lipolyticus Strain SM19.</title>
        <authorList>
            <person name="Papke R.T."/>
            <person name="de la Haba R.R."/>
            <person name="Infante-Dominguez C."/>
            <person name="Perez D."/>
            <person name="Sanchez-Porro C."/>
            <person name="Lapierre P."/>
            <person name="Ventosa A."/>
        </authorList>
    </citation>
    <scope>NUCLEOTIDE SEQUENCE [LARGE SCALE GENOMIC DNA]</scope>
    <source>
        <strain evidence="3 4">SM19</strain>
    </source>
</reference>
<keyword evidence="4" id="KW-1185">Reference proteome</keyword>
<keyword evidence="3" id="KW-0121">Carboxypeptidase</keyword>
<dbReference type="AlphaFoldDB" id="R8AYS1"/>
<dbReference type="NCBIfam" id="TIGR00666">
    <property type="entry name" value="PBP4"/>
    <property type="match status" value="1"/>
</dbReference>
<dbReference type="PANTHER" id="PTHR30023">
    <property type="entry name" value="D-ALANYL-D-ALANINE CARBOXYPEPTIDASE"/>
    <property type="match status" value="1"/>
</dbReference>